<feature type="region of interest" description="Disordered" evidence="6">
    <location>
        <begin position="145"/>
        <end position="168"/>
    </location>
</feature>
<comment type="caution">
    <text evidence="7">The sequence shown here is derived from an EMBL/GenBank/DDBJ whole genome shotgun (WGS) entry which is preliminary data.</text>
</comment>
<keyword evidence="1" id="KW-0409">Iron storage</keyword>
<dbReference type="Proteomes" id="UP000028725">
    <property type="component" value="Unassembled WGS sequence"/>
</dbReference>
<organism evidence="7 8">
    <name type="scientific">Hyalangium minutum</name>
    <dbReference type="NCBI Taxonomy" id="394096"/>
    <lineage>
        <taxon>Bacteria</taxon>
        <taxon>Pseudomonadati</taxon>
        <taxon>Myxococcota</taxon>
        <taxon>Myxococcia</taxon>
        <taxon>Myxococcales</taxon>
        <taxon>Cystobacterineae</taxon>
        <taxon>Archangiaceae</taxon>
        <taxon>Hyalangium</taxon>
    </lineage>
</organism>
<name>A0A085WRJ9_9BACT</name>
<evidence type="ECO:0000256" key="2">
    <source>
        <dbReference type="ARBA" id="ARBA00022723"/>
    </source>
</evidence>
<dbReference type="InterPro" id="IPR054581">
    <property type="entry name" value="EncFtn-like"/>
</dbReference>
<dbReference type="GO" id="GO:0006879">
    <property type="term" value="P:intracellular iron ion homeostasis"/>
    <property type="evidence" value="ECO:0007669"/>
    <property type="project" value="UniProtKB-KW"/>
</dbReference>
<reference evidence="7 8" key="1">
    <citation type="submission" date="2014-04" db="EMBL/GenBank/DDBJ databases">
        <title>Genome assembly of Hyalangium minutum DSM 14724.</title>
        <authorList>
            <person name="Sharma G."/>
            <person name="Subramanian S."/>
        </authorList>
    </citation>
    <scope>NUCLEOTIDE SEQUENCE [LARGE SCALE GENOMIC DNA]</scope>
    <source>
        <strain evidence="7 8">DSM 14724</strain>
    </source>
</reference>
<dbReference type="RefSeq" id="WP_044185231.1">
    <property type="nucleotide sequence ID" value="NZ_JMCB01000003.1"/>
</dbReference>
<evidence type="ECO:0000256" key="6">
    <source>
        <dbReference type="SAM" id="MobiDB-lite"/>
    </source>
</evidence>
<keyword evidence="2" id="KW-0479">Metal-binding</keyword>
<evidence type="ECO:0008006" key="9">
    <source>
        <dbReference type="Google" id="ProtNLM"/>
    </source>
</evidence>
<proteinExistence type="predicted"/>
<evidence type="ECO:0000313" key="7">
    <source>
        <dbReference type="EMBL" id="KFE70312.1"/>
    </source>
</evidence>
<protein>
    <recommendedName>
        <fullName evidence="9">Ferritin</fullName>
    </recommendedName>
</protein>
<dbReference type="Gene3D" id="6.10.140.1960">
    <property type="match status" value="1"/>
</dbReference>
<keyword evidence="8" id="KW-1185">Reference proteome</keyword>
<feature type="region of interest" description="Disordered" evidence="6">
    <location>
        <begin position="86"/>
        <end position="113"/>
    </location>
</feature>
<dbReference type="STRING" id="394096.DB31_5354"/>
<dbReference type="Pfam" id="PF22277">
    <property type="entry name" value="EncFtn-like"/>
    <property type="match status" value="1"/>
</dbReference>
<dbReference type="AlphaFoldDB" id="A0A085WRJ9"/>
<dbReference type="OrthoDB" id="5382552at2"/>
<sequence>MAGSSDNDLLNDVARIRRVLARELETINEYEAFAQASSHPEVRAFFAHLAAEEKEHVAEATQMLRMLDAGQDAHFANPIAPGHFQKAVGAPSVPSPAPSPASSVPSPAAAVSGANGGRLVVEPVSTLPPHRVIYGLTAPPSENAYPLTVGSLRRSGGTGGGGGRGGAR</sequence>
<keyword evidence="5" id="KW-1284">Encapsulin nanocompartment</keyword>
<keyword evidence="3" id="KW-0408">Iron</keyword>
<evidence type="ECO:0000256" key="3">
    <source>
        <dbReference type="ARBA" id="ARBA00023004"/>
    </source>
</evidence>
<accession>A0A085WRJ9</accession>
<dbReference type="SUPFAM" id="SSF47240">
    <property type="entry name" value="Ferritin-like"/>
    <property type="match status" value="1"/>
</dbReference>
<dbReference type="GO" id="GO:0046872">
    <property type="term" value="F:metal ion binding"/>
    <property type="evidence" value="ECO:0007669"/>
    <property type="project" value="UniProtKB-KW"/>
</dbReference>
<feature type="compositionally biased region" description="Gly residues" evidence="6">
    <location>
        <begin position="156"/>
        <end position="168"/>
    </location>
</feature>
<dbReference type="EMBL" id="JMCB01000003">
    <property type="protein sequence ID" value="KFE70312.1"/>
    <property type="molecule type" value="Genomic_DNA"/>
</dbReference>
<evidence type="ECO:0000313" key="8">
    <source>
        <dbReference type="Proteomes" id="UP000028725"/>
    </source>
</evidence>
<comment type="subcellular location">
    <subcellularLocation>
        <location evidence="4">Encapsulin nanocompartment</location>
    </subcellularLocation>
</comment>
<evidence type="ECO:0000256" key="4">
    <source>
        <dbReference type="ARBA" id="ARBA00033738"/>
    </source>
</evidence>
<dbReference type="InterPro" id="IPR009078">
    <property type="entry name" value="Ferritin-like_SF"/>
</dbReference>
<dbReference type="GO" id="GO:0140737">
    <property type="term" value="C:encapsulin nanocompartment"/>
    <property type="evidence" value="ECO:0007669"/>
    <property type="project" value="UniProtKB-SubCell"/>
</dbReference>
<feature type="compositionally biased region" description="Low complexity" evidence="6">
    <location>
        <begin position="100"/>
        <end position="113"/>
    </location>
</feature>
<gene>
    <name evidence="7" type="ORF">DB31_5354</name>
</gene>
<evidence type="ECO:0000256" key="1">
    <source>
        <dbReference type="ARBA" id="ARBA00022434"/>
    </source>
</evidence>
<dbReference type="PATRIC" id="fig|394096.3.peg.1833"/>
<evidence type="ECO:0000256" key="5">
    <source>
        <dbReference type="ARBA" id="ARBA00033787"/>
    </source>
</evidence>